<evidence type="ECO:0000256" key="1">
    <source>
        <dbReference type="SAM" id="Phobius"/>
    </source>
</evidence>
<reference evidence="4" key="1">
    <citation type="submission" date="2018-12" db="EMBL/GenBank/DDBJ databases">
        <title>Genome sequence of Peanibacillus sp.</title>
        <authorList>
            <person name="Subramani G."/>
            <person name="Srinivasan S."/>
            <person name="Kim M.K."/>
        </authorList>
    </citation>
    <scope>NUCLEOTIDE SEQUENCE [LARGE SCALE GENOMIC DNA]</scope>
    <source>
        <strain evidence="4">18JY67-1</strain>
    </source>
</reference>
<dbReference type="OrthoDB" id="2884515at2"/>
<dbReference type="KEGG" id="palb:EJC50_13010"/>
<evidence type="ECO:0000313" key="3">
    <source>
        <dbReference type="EMBL" id="AZN40473.1"/>
    </source>
</evidence>
<dbReference type="InterPro" id="IPR043717">
    <property type="entry name" value="DUF5658"/>
</dbReference>
<keyword evidence="4" id="KW-1185">Reference proteome</keyword>
<keyword evidence="1" id="KW-1133">Transmembrane helix</keyword>
<feature type="transmembrane region" description="Helical" evidence="1">
    <location>
        <begin position="38"/>
        <end position="62"/>
    </location>
</feature>
<name>A0A3S9A428_9BACL</name>
<dbReference type="Proteomes" id="UP000272528">
    <property type="component" value="Chromosome"/>
</dbReference>
<sequence>MRIFLITFILIASASDAVLTDLGLRSGIIQEANPFMDWLYHQSPLAFLLFKVMLPLLLLFLIPPKKVTKLLRSLMYITCSLYAVVLGMHGVWIATGYYHI</sequence>
<dbReference type="RefSeq" id="WP_126015701.1">
    <property type="nucleotide sequence ID" value="NZ_CP034437.1"/>
</dbReference>
<dbReference type="AlphaFoldDB" id="A0A3S9A428"/>
<proteinExistence type="predicted"/>
<feature type="domain" description="DUF5658" evidence="2">
    <location>
        <begin position="8"/>
        <end position="94"/>
    </location>
</feature>
<keyword evidence="1" id="KW-0812">Transmembrane</keyword>
<protein>
    <recommendedName>
        <fullName evidence="2">DUF5658 domain-containing protein</fullName>
    </recommendedName>
</protein>
<accession>A0A3S9A428</accession>
<dbReference type="EMBL" id="CP034437">
    <property type="protein sequence ID" value="AZN40473.1"/>
    <property type="molecule type" value="Genomic_DNA"/>
</dbReference>
<evidence type="ECO:0000259" key="2">
    <source>
        <dbReference type="Pfam" id="PF18902"/>
    </source>
</evidence>
<gene>
    <name evidence="3" type="ORF">EJC50_13010</name>
</gene>
<organism evidence="3 4">
    <name type="scientific">Paenibacillus albus</name>
    <dbReference type="NCBI Taxonomy" id="2495582"/>
    <lineage>
        <taxon>Bacteria</taxon>
        <taxon>Bacillati</taxon>
        <taxon>Bacillota</taxon>
        <taxon>Bacilli</taxon>
        <taxon>Bacillales</taxon>
        <taxon>Paenibacillaceae</taxon>
        <taxon>Paenibacillus</taxon>
    </lineage>
</organism>
<keyword evidence="1" id="KW-0472">Membrane</keyword>
<feature type="transmembrane region" description="Helical" evidence="1">
    <location>
        <begin position="74"/>
        <end position="98"/>
    </location>
</feature>
<evidence type="ECO:0000313" key="4">
    <source>
        <dbReference type="Proteomes" id="UP000272528"/>
    </source>
</evidence>
<dbReference type="Pfam" id="PF18902">
    <property type="entry name" value="DUF5658"/>
    <property type="match status" value="1"/>
</dbReference>